<feature type="compositionally biased region" description="Polar residues" evidence="1">
    <location>
        <begin position="813"/>
        <end position="824"/>
    </location>
</feature>
<evidence type="ECO:0000313" key="2">
    <source>
        <dbReference type="EMBL" id="CDZ98232.1"/>
    </source>
</evidence>
<reference evidence="2" key="1">
    <citation type="submission" date="2014-08" db="EMBL/GenBank/DDBJ databases">
        <authorList>
            <person name="Sharma Rahul"/>
            <person name="Thines Marco"/>
        </authorList>
    </citation>
    <scope>NUCLEOTIDE SEQUENCE</scope>
</reference>
<feature type="region of interest" description="Disordered" evidence="1">
    <location>
        <begin position="169"/>
        <end position="195"/>
    </location>
</feature>
<feature type="compositionally biased region" description="Low complexity" evidence="1">
    <location>
        <begin position="244"/>
        <end position="261"/>
    </location>
</feature>
<organism evidence="2">
    <name type="scientific">Phaffia rhodozyma</name>
    <name type="common">Yeast</name>
    <name type="synonym">Xanthophyllomyces dendrorhous</name>
    <dbReference type="NCBI Taxonomy" id="264483"/>
    <lineage>
        <taxon>Eukaryota</taxon>
        <taxon>Fungi</taxon>
        <taxon>Dikarya</taxon>
        <taxon>Basidiomycota</taxon>
        <taxon>Agaricomycotina</taxon>
        <taxon>Tremellomycetes</taxon>
        <taxon>Cystofilobasidiales</taxon>
        <taxon>Mrakiaceae</taxon>
        <taxon>Phaffia</taxon>
    </lineage>
</organism>
<dbReference type="EMBL" id="LN483326">
    <property type="protein sequence ID" value="CDZ98232.1"/>
    <property type="molecule type" value="Genomic_DNA"/>
</dbReference>
<accession>A0A0F7SMK5</accession>
<evidence type="ECO:0000256" key="1">
    <source>
        <dbReference type="SAM" id="MobiDB-lite"/>
    </source>
</evidence>
<name>A0A0F7SMK5_PHARH</name>
<feature type="region of interest" description="Disordered" evidence="1">
    <location>
        <begin position="751"/>
        <end position="824"/>
    </location>
</feature>
<dbReference type="AlphaFoldDB" id="A0A0F7SMK5"/>
<sequence length="824" mass="89896">MDSISFVYDPPMISDEFLKGPAVALSPEAEAFVLSSPFNPMGLKVKPTIGEETQPKRLQFTEKKAPLNIHQGSPINPDLLKSIAPYIPTSLRTGTEKKFVAPVAPKVKKTVPIHQEGFKSIPVMVGPESLPYARNPSGVDGSVLDSDGRLNVWRPSVDDPEPEHLDHLHFQRRPGAPNPPHRAVSQEEDNSSAYAHPSMFRVYTMRDKAAMMNKSQQPFSTNKVSASYIPSSFPVRSPSMSTNPSHVSSLPIPSSRSPLPSGNRLDHAQHSLHSNQSAHREHDFSHLHPSYPVSSSDPRRFNELPTGQQYPSQGPDGFLQAQMGLVHDPMFLGQDILHLTASLLNLGLDPAVVLLHTARHMALMNSGLPSELIPYASRANASMHLGFDRSPSPGGPQIFSPQHVENSTEWATPASNSSVHYHAPLHVAPRISPSLSPTLVDVHQDVLPHLIDLAALDSDPVLPKIQVESIAHYRDDQVRIPSPYPIGDFIVPSLEHEKQLLKELKPAANLFAPPMDALPMAFESVSKPREESFLSTVHSVELPIVKTRSLTESALKPSWEEPIFLPAGSGAGFANGGLRLCGPRAKVPRRSIEEMALEAIEVACTWEEPAESSALKRERISLTEAIEATKEAARQEAIRKTREENEMKMRVLAEIEVANSRMKNQQLKEEKGGGKKIVEVKAGLPGRVVSGAAGDPSKSKKESYLTLGGLNKMFSEPPLGVNVSDSPLHQTRRVISEPVYKQNFRSSSTALMSGLPQKPAVKSSATTPSKSKLPVRAKALPVSKTSDSDTAGSVEHTARVSRKSKNSRPSNRAQVSKPFSSVLK</sequence>
<proteinExistence type="predicted"/>
<feature type="region of interest" description="Disordered" evidence="1">
    <location>
        <begin position="234"/>
        <end position="315"/>
    </location>
</feature>
<protein>
    <submittedName>
        <fullName evidence="2">Uncharacterized protein</fullName>
    </submittedName>
</protein>